<dbReference type="EMBL" id="JAQQWP010000013">
    <property type="protein sequence ID" value="KAK8092551.1"/>
    <property type="molecule type" value="Genomic_DNA"/>
</dbReference>
<dbReference type="AlphaFoldDB" id="A0AAW0QDF6"/>
<evidence type="ECO:0000313" key="1">
    <source>
        <dbReference type="EMBL" id="KAK8092551.1"/>
    </source>
</evidence>
<evidence type="ECO:0000313" key="2">
    <source>
        <dbReference type="Proteomes" id="UP001392437"/>
    </source>
</evidence>
<name>A0AAW0QDF6_9PEZI</name>
<accession>A0AAW0QDF6</accession>
<protein>
    <submittedName>
        <fullName evidence="1">Uncharacterized protein</fullName>
    </submittedName>
</protein>
<dbReference type="Proteomes" id="UP001392437">
    <property type="component" value="Unassembled WGS sequence"/>
</dbReference>
<organism evidence="1 2">
    <name type="scientific">Apiospora kogelbergensis</name>
    <dbReference type="NCBI Taxonomy" id="1337665"/>
    <lineage>
        <taxon>Eukaryota</taxon>
        <taxon>Fungi</taxon>
        <taxon>Dikarya</taxon>
        <taxon>Ascomycota</taxon>
        <taxon>Pezizomycotina</taxon>
        <taxon>Sordariomycetes</taxon>
        <taxon>Xylariomycetidae</taxon>
        <taxon>Amphisphaeriales</taxon>
        <taxon>Apiosporaceae</taxon>
        <taxon>Apiospora</taxon>
    </lineage>
</organism>
<keyword evidence="2" id="KW-1185">Reference proteome</keyword>
<comment type="caution">
    <text evidence="1">The sequence shown here is derived from an EMBL/GenBank/DDBJ whole genome shotgun (WGS) entry which is preliminary data.</text>
</comment>
<proteinExistence type="predicted"/>
<gene>
    <name evidence="1" type="ORF">PG999_014750</name>
</gene>
<sequence>MRKGLMSRLADTQRDAAYQNRLRKKTNPAMYPPDPSNALLSVDHLNHCIEQLQQCRKFDRIQSWAFNNVRLGPFGFNNEGYGE</sequence>
<reference evidence="1 2" key="1">
    <citation type="submission" date="2023-01" db="EMBL/GenBank/DDBJ databases">
        <title>Analysis of 21 Apiospora genomes using comparative genomics revels a genus with tremendous synthesis potential of carbohydrate active enzymes and secondary metabolites.</title>
        <authorList>
            <person name="Sorensen T."/>
        </authorList>
    </citation>
    <scope>NUCLEOTIDE SEQUENCE [LARGE SCALE GENOMIC DNA]</scope>
    <source>
        <strain evidence="1 2">CBS 117206</strain>
    </source>
</reference>